<dbReference type="Pfam" id="PF00111">
    <property type="entry name" value="Fer2"/>
    <property type="match status" value="1"/>
</dbReference>
<gene>
    <name evidence="12" type="ORF">CSKR_112448</name>
</gene>
<keyword evidence="6" id="KW-0249">Electron transport</keyword>
<comment type="subcellular location">
    <subcellularLocation>
        <location evidence="1">Mitochondrion</location>
    </subcellularLocation>
</comment>
<dbReference type="OrthoDB" id="268593at2759"/>
<dbReference type="PANTHER" id="PTHR23426:SF65">
    <property type="entry name" value="FERREDOXIN-2, MITOCHONDRIAL"/>
    <property type="match status" value="1"/>
</dbReference>
<dbReference type="InterPro" id="IPR001041">
    <property type="entry name" value="2Fe-2S_ferredoxin-type"/>
</dbReference>
<dbReference type="GO" id="GO:0046872">
    <property type="term" value="F:metal ion binding"/>
    <property type="evidence" value="ECO:0007669"/>
    <property type="project" value="UniProtKB-KW"/>
</dbReference>
<evidence type="ECO:0000256" key="2">
    <source>
        <dbReference type="ARBA" id="ARBA00010914"/>
    </source>
</evidence>
<evidence type="ECO:0000256" key="3">
    <source>
        <dbReference type="ARBA" id="ARBA00022448"/>
    </source>
</evidence>
<organism evidence="12 13">
    <name type="scientific">Clonorchis sinensis</name>
    <name type="common">Chinese liver fluke</name>
    <dbReference type="NCBI Taxonomy" id="79923"/>
    <lineage>
        <taxon>Eukaryota</taxon>
        <taxon>Metazoa</taxon>
        <taxon>Spiralia</taxon>
        <taxon>Lophotrochozoa</taxon>
        <taxon>Platyhelminthes</taxon>
        <taxon>Trematoda</taxon>
        <taxon>Digenea</taxon>
        <taxon>Opisthorchiida</taxon>
        <taxon>Opisthorchiata</taxon>
        <taxon>Opisthorchiidae</taxon>
        <taxon>Clonorchis</taxon>
    </lineage>
</organism>
<proteinExistence type="inferred from homology"/>
<dbReference type="Gene3D" id="3.10.20.30">
    <property type="match status" value="1"/>
</dbReference>
<dbReference type="InterPro" id="IPR036010">
    <property type="entry name" value="2Fe-2S_ferredoxin-like_sf"/>
</dbReference>
<dbReference type="CDD" id="cd00207">
    <property type="entry name" value="fer2"/>
    <property type="match status" value="1"/>
</dbReference>
<reference evidence="12 13" key="1">
    <citation type="journal article" date="2018" name="Biotechnol. Adv.">
        <title>Improved genomic resources and new bioinformatic workflow for the carcinogenic parasite Clonorchis sinensis: Biotechnological implications.</title>
        <authorList>
            <person name="Wang D."/>
            <person name="Korhonen P.K."/>
            <person name="Gasser R.B."/>
            <person name="Young N.D."/>
        </authorList>
    </citation>
    <scope>NUCLEOTIDE SEQUENCE [LARGE SCALE GENOMIC DNA]</scope>
    <source>
        <strain evidence="12">Cs-k2</strain>
    </source>
</reference>
<dbReference type="InterPro" id="IPR001055">
    <property type="entry name" value="Adrenodoxin-like"/>
</dbReference>
<feature type="domain" description="2Fe-2S ferredoxin-type" evidence="11">
    <location>
        <begin position="44"/>
        <end position="146"/>
    </location>
</feature>
<dbReference type="EMBL" id="NIRI02000042">
    <property type="protein sequence ID" value="KAG5448725.1"/>
    <property type="molecule type" value="Genomic_DNA"/>
</dbReference>
<comment type="similarity">
    <text evidence="2">Belongs to the adrenodoxin/putidaredoxin family.</text>
</comment>
<evidence type="ECO:0000256" key="7">
    <source>
        <dbReference type="ARBA" id="ARBA00023004"/>
    </source>
</evidence>
<dbReference type="PANTHER" id="PTHR23426">
    <property type="entry name" value="FERREDOXIN/ADRENODOXIN"/>
    <property type="match status" value="1"/>
</dbReference>
<dbReference type="PROSITE" id="PS51085">
    <property type="entry name" value="2FE2S_FER_2"/>
    <property type="match status" value="1"/>
</dbReference>
<dbReference type="InterPro" id="IPR012675">
    <property type="entry name" value="Beta-grasp_dom_sf"/>
</dbReference>
<keyword evidence="4" id="KW-0001">2Fe-2S</keyword>
<keyword evidence="9" id="KW-0496">Mitochondrion</keyword>
<dbReference type="Proteomes" id="UP000286415">
    <property type="component" value="Unassembled WGS sequence"/>
</dbReference>
<dbReference type="GO" id="GO:0009055">
    <property type="term" value="F:electron transfer activity"/>
    <property type="evidence" value="ECO:0007669"/>
    <property type="project" value="TreeGrafter"/>
</dbReference>
<sequence>MFSRVSSSTKSVLKVFLPRCVHVTRLLRHGEYEQKELRSPDDVVTVNVIGRDGNQSTMKGKVGDNLMYLAHRHNVEIEGACEASLACSTCHVYVGSPYYDMLPEPVEEEEDMLDLAVFLRDNSRLSCQIYLTKELDGMTITLPKATRNFYVDGHVPKPH</sequence>
<comment type="cofactor">
    <cofactor evidence="10">
        <name>[2Fe-2S] cluster</name>
        <dbReference type="ChEBI" id="CHEBI:190135"/>
    </cofactor>
</comment>
<evidence type="ECO:0000256" key="1">
    <source>
        <dbReference type="ARBA" id="ARBA00004173"/>
    </source>
</evidence>
<dbReference type="InterPro" id="IPR018298">
    <property type="entry name" value="Adrenodoxin_Fe-S_BS"/>
</dbReference>
<dbReference type="FunFam" id="3.10.20.30:FF:000013">
    <property type="entry name" value="Adrenodoxin, mitochondrial"/>
    <property type="match status" value="1"/>
</dbReference>
<name>A0A8T1MIR2_CLOSI</name>
<dbReference type="PROSITE" id="PS00814">
    <property type="entry name" value="ADX"/>
    <property type="match status" value="1"/>
</dbReference>
<evidence type="ECO:0000256" key="5">
    <source>
        <dbReference type="ARBA" id="ARBA00022723"/>
    </source>
</evidence>
<protein>
    <submittedName>
        <fullName evidence="12">Adrenodoxin, mitochondrial</fullName>
    </submittedName>
</protein>
<evidence type="ECO:0000256" key="10">
    <source>
        <dbReference type="ARBA" id="ARBA00034078"/>
    </source>
</evidence>
<reference evidence="12 13" key="2">
    <citation type="journal article" date="2021" name="Genomics">
        <title>High-quality reference genome for Clonorchis sinensis.</title>
        <authorList>
            <person name="Young N.D."/>
            <person name="Stroehlein A.J."/>
            <person name="Kinkar L."/>
            <person name="Wang T."/>
            <person name="Sohn W.M."/>
            <person name="Chang B.C.H."/>
            <person name="Kaur P."/>
            <person name="Weisz D."/>
            <person name="Dudchenko O."/>
            <person name="Aiden E.L."/>
            <person name="Korhonen P.K."/>
            <person name="Gasser R.B."/>
        </authorList>
    </citation>
    <scope>NUCLEOTIDE SEQUENCE [LARGE SCALE GENOMIC DNA]</scope>
    <source>
        <strain evidence="12">Cs-k2</strain>
    </source>
</reference>
<evidence type="ECO:0000256" key="4">
    <source>
        <dbReference type="ARBA" id="ARBA00022714"/>
    </source>
</evidence>
<dbReference type="AlphaFoldDB" id="A0A8T1MIR2"/>
<evidence type="ECO:0000313" key="12">
    <source>
        <dbReference type="EMBL" id="KAG5448725.1"/>
    </source>
</evidence>
<dbReference type="SUPFAM" id="SSF54292">
    <property type="entry name" value="2Fe-2S ferredoxin-like"/>
    <property type="match status" value="1"/>
</dbReference>
<keyword evidence="13" id="KW-1185">Reference proteome</keyword>
<keyword evidence="5" id="KW-0479">Metal-binding</keyword>
<dbReference type="GO" id="GO:0005739">
    <property type="term" value="C:mitochondrion"/>
    <property type="evidence" value="ECO:0007669"/>
    <property type="project" value="UniProtKB-SubCell"/>
</dbReference>
<accession>A0A8T1MIR2</accession>
<dbReference type="GO" id="GO:0140647">
    <property type="term" value="P:P450-containing electron transport chain"/>
    <property type="evidence" value="ECO:0007669"/>
    <property type="project" value="InterPro"/>
</dbReference>
<evidence type="ECO:0000256" key="8">
    <source>
        <dbReference type="ARBA" id="ARBA00023014"/>
    </source>
</evidence>
<keyword evidence="3" id="KW-0813">Transport</keyword>
<evidence type="ECO:0000256" key="9">
    <source>
        <dbReference type="ARBA" id="ARBA00023128"/>
    </source>
</evidence>
<dbReference type="GO" id="GO:0051537">
    <property type="term" value="F:2 iron, 2 sulfur cluster binding"/>
    <property type="evidence" value="ECO:0007669"/>
    <property type="project" value="UniProtKB-KW"/>
</dbReference>
<keyword evidence="8" id="KW-0411">Iron-sulfur</keyword>
<keyword evidence="7" id="KW-0408">Iron</keyword>
<dbReference type="PRINTS" id="PR00355">
    <property type="entry name" value="ADRENODOXIN"/>
</dbReference>
<comment type="caution">
    <text evidence="12">The sequence shown here is derived from an EMBL/GenBank/DDBJ whole genome shotgun (WGS) entry which is preliminary data.</text>
</comment>
<evidence type="ECO:0000313" key="13">
    <source>
        <dbReference type="Proteomes" id="UP000286415"/>
    </source>
</evidence>
<evidence type="ECO:0000256" key="6">
    <source>
        <dbReference type="ARBA" id="ARBA00022982"/>
    </source>
</evidence>
<evidence type="ECO:0000259" key="11">
    <source>
        <dbReference type="PROSITE" id="PS51085"/>
    </source>
</evidence>